<accession>A0A813LR32</accession>
<dbReference type="Proteomes" id="UP000626109">
    <property type="component" value="Unassembled WGS sequence"/>
</dbReference>
<sequence length="126" mass="14299">MMDRQPLFLSSSPRPNHCQVGKFLIQIGQITLGAQLLPAMQEFAKDSRFRLYATLNNACALQYPCQMPLVISLPLISTRVMSSDLPSSSDEAMAKCESTLKQPQQQRQQQRLHQNLTKLVKLIELR</sequence>
<comment type="caution">
    <text evidence="2">The sequence shown here is derived from an EMBL/GenBank/DDBJ whole genome shotgun (WGS) entry which is preliminary data.</text>
</comment>
<dbReference type="AlphaFoldDB" id="A0A813LR32"/>
<proteinExistence type="predicted"/>
<evidence type="ECO:0000256" key="1">
    <source>
        <dbReference type="SAM" id="MobiDB-lite"/>
    </source>
</evidence>
<reference evidence="2" key="1">
    <citation type="submission" date="2021-02" db="EMBL/GenBank/DDBJ databases">
        <authorList>
            <person name="Dougan E. K."/>
            <person name="Rhodes N."/>
            <person name="Thang M."/>
            <person name="Chan C."/>
        </authorList>
    </citation>
    <scope>NUCLEOTIDE SEQUENCE</scope>
</reference>
<evidence type="ECO:0000313" key="2">
    <source>
        <dbReference type="EMBL" id="CAE8735851.1"/>
    </source>
</evidence>
<feature type="region of interest" description="Disordered" evidence="1">
    <location>
        <begin position="83"/>
        <end position="108"/>
    </location>
</feature>
<evidence type="ECO:0000313" key="3">
    <source>
        <dbReference type="Proteomes" id="UP000626109"/>
    </source>
</evidence>
<protein>
    <submittedName>
        <fullName evidence="2">Uncharacterized protein</fullName>
    </submittedName>
</protein>
<name>A0A813LR32_POLGL</name>
<dbReference type="EMBL" id="CAJNNW010036596">
    <property type="protein sequence ID" value="CAE8735851.1"/>
    <property type="molecule type" value="Genomic_DNA"/>
</dbReference>
<organism evidence="2 3">
    <name type="scientific">Polarella glacialis</name>
    <name type="common">Dinoflagellate</name>
    <dbReference type="NCBI Taxonomy" id="89957"/>
    <lineage>
        <taxon>Eukaryota</taxon>
        <taxon>Sar</taxon>
        <taxon>Alveolata</taxon>
        <taxon>Dinophyceae</taxon>
        <taxon>Suessiales</taxon>
        <taxon>Suessiaceae</taxon>
        <taxon>Polarella</taxon>
    </lineage>
</organism>
<gene>
    <name evidence="2" type="ORF">PGLA2088_LOCUS48053</name>
</gene>